<evidence type="ECO:0000313" key="3">
    <source>
        <dbReference type="Proteomes" id="UP001054945"/>
    </source>
</evidence>
<proteinExistence type="predicted"/>
<accession>A0AAV4VH01</accession>
<dbReference type="Proteomes" id="UP001054945">
    <property type="component" value="Unassembled WGS sequence"/>
</dbReference>
<feature type="region of interest" description="Disordered" evidence="1">
    <location>
        <begin position="101"/>
        <end position="125"/>
    </location>
</feature>
<evidence type="ECO:0000313" key="2">
    <source>
        <dbReference type="EMBL" id="GIY68760.1"/>
    </source>
</evidence>
<keyword evidence="3" id="KW-1185">Reference proteome</keyword>
<name>A0AAV4VH01_CAEEX</name>
<sequence>MSHSLNSQVEVQVLTQQKRTWRSRILPNTYVVPQELNRARNFPPFFSSFLSPTAFRAFDREINLFQKNLSSATLAAVPCKAERKRLLCGTPKNLLLAKERSHASFEQKGDGEGAGIRMDDKNIES</sequence>
<gene>
    <name evidence="2" type="ORF">CEXT_572521</name>
</gene>
<evidence type="ECO:0000256" key="1">
    <source>
        <dbReference type="SAM" id="MobiDB-lite"/>
    </source>
</evidence>
<dbReference type="AlphaFoldDB" id="A0AAV4VH01"/>
<dbReference type="EMBL" id="BPLR01014435">
    <property type="protein sequence ID" value="GIY68760.1"/>
    <property type="molecule type" value="Genomic_DNA"/>
</dbReference>
<organism evidence="2 3">
    <name type="scientific">Caerostris extrusa</name>
    <name type="common">Bark spider</name>
    <name type="synonym">Caerostris bankana</name>
    <dbReference type="NCBI Taxonomy" id="172846"/>
    <lineage>
        <taxon>Eukaryota</taxon>
        <taxon>Metazoa</taxon>
        <taxon>Ecdysozoa</taxon>
        <taxon>Arthropoda</taxon>
        <taxon>Chelicerata</taxon>
        <taxon>Arachnida</taxon>
        <taxon>Araneae</taxon>
        <taxon>Araneomorphae</taxon>
        <taxon>Entelegynae</taxon>
        <taxon>Araneoidea</taxon>
        <taxon>Araneidae</taxon>
        <taxon>Caerostris</taxon>
    </lineage>
</organism>
<comment type="caution">
    <text evidence="2">The sequence shown here is derived from an EMBL/GenBank/DDBJ whole genome shotgun (WGS) entry which is preliminary data.</text>
</comment>
<reference evidence="2 3" key="1">
    <citation type="submission" date="2021-06" db="EMBL/GenBank/DDBJ databases">
        <title>Caerostris extrusa draft genome.</title>
        <authorList>
            <person name="Kono N."/>
            <person name="Arakawa K."/>
        </authorList>
    </citation>
    <scope>NUCLEOTIDE SEQUENCE [LARGE SCALE GENOMIC DNA]</scope>
</reference>
<protein>
    <submittedName>
        <fullName evidence="2">Uncharacterized protein</fullName>
    </submittedName>
</protein>